<keyword evidence="2" id="KW-1185">Reference proteome</keyword>
<dbReference type="Proteomes" id="UP000478090">
    <property type="component" value="Unassembled WGS sequence"/>
</dbReference>
<name>A0ABW9VE18_9BURK</name>
<accession>A0ABW9VE18</accession>
<dbReference type="InterPro" id="IPR021333">
    <property type="entry name" value="DUF2946"/>
</dbReference>
<comment type="caution">
    <text evidence="1">The sequence shown here is derived from an EMBL/GenBank/DDBJ whole genome shotgun (WGS) entry which is preliminary data.</text>
</comment>
<protein>
    <submittedName>
        <fullName evidence="1">DUF2946 domain-containing protein</fullName>
    </submittedName>
</protein>
<dbReference type="Pfam" id="PF11162">
    <property type="entry name" value="DUF2946"/>
    <property type="match status" value="1"/>
</dbReference>
<proteinExistence type="predicted"/>
<gene>
    <name evidence="1" type="ORF">GTP27_00015</name>
</gene>
<organism evidence="1 2">
    <name type="scientific">Duganella qianjiadongensis</name>
    <dbReference type="NCBI Taxonomy" id="2692176"/>
    <lineage>
        <taxon>Bacteria</taxon>
        <taxon>Pseudomonadati</taxon>
        <taxon>Pseudomonadota</taxon>
        <taxon>Betaproteobacteria</taxon>
        <taxon>Burkholderiales</taxon>
        <taxon>Oxalobacteraceae</taxon>
        <taxon>Telluria group</taxon>
        <taxon>Duganella</taxon>
    </lineage>
</organism>
<evidence type="ECO:0000313" key="1">
    <source>
        <dbReference type="EMBL" id="MYM37713.1"/>
    </source>
</evidence>
<dbReference type="EMBL" id="WWCM01000001">
    <property type="protein sequence ID" value="MYM37713.1"/>
    <property type="molecule type" value="Genomic_DNA"/>
</dbReference>
<evidence type="ECO:0000313" key="2">
    <source>
        <dbReference type="Proteomes" id="UP000478090"/>
    </source>
</evidence>
<dbReference type="RefSeq" id="WP_161037155.1">
    <property type="nucleotide sequence ID" value="NZ_WWCM01000001.1"/>
</dbReference>
<sequence length="124" mass="12872">MSYNRHMGAFLKRRQTTSLIVCLAILLQLFVPVWASASLSADASPWAADICRSPSPAKAPGSAHSLKHCLSCASASDASAPPAAPQQLATLPVGKALRPDPVYASVAAAAHWHPAQPRAPPALS</sequence>
<reference evidence="1 2" key="1">
    <citation type="submission" date="2019-12" db="EMBL/GenBank/DDBJ databases">
        <title>Novel species isolated from a subtropical stream in China.</title>
        <authorList>
            <person name="Lu H."/>
        </authorList>
    </citation>
    <scope>NUCLEOTIDE SEQUENCE [LARGE SCALE GENOMIC DNA]</scope>
    <source>
        <strain evidence="1 2">CY13W</strain>
    </source>
</reference>